<keyword evidence="2" id="KW-1185">Reference proteome</keyword>
<dbReference type="EMBL" id="JAAALK010000079">
    <property type="protein sequence ID" value="KAG8100645.1"/>
    <property type="molecule type" value="Genomic_DNA"/>
</dbReference>
<organism evidence="1 2">
    <name type="scientific">Zizania palustris</name>
    <name type="common">Northern wild rice</name>
    <dbReference type="NCBI Taxonomy" id="103762"/>
    <lineage>
        <taxon>Eukaryota</taxon>
        <taxon>Viridiplantae</taxon>
        <taxon>Streptophyta</taxon>
        <taxon>Embryophyta</taxon>
        <taxon>Tracheophyta</taxon>
        <taxon>Spermatophyta</taxon>
        <taxon>Magnoliopsida</taxon>
        <taxon>Liliopsida</taxon>
        <taxon>Poales</taxon>
        <taxon>Poaceae</taxon>
        <taxon>BOP clade</taxon>
        <taxon>Oryzoideae</taxon>
        <taxon>Oryzeae</taxon>
        <taxon>Zizaniinae</taxon>
        <taxon>Zizania</taxon>
    </lineage>
</organism>
<accession>A0A8J6C3K8</accession>
<name>A0A8J6C3K8_ZIZPA</name>
<sequence length="75" mass="8736">MRGRLRRPHQRKWRRSRTRGVLMTRSGCGRQAKVSLDFKTSVFKKEVSLASLDDYIVRGGMNLFLLLPEVFKGIK</sequence>
<reference evidence="1" key="1">
    <citation type="journal article" date="2021" name="bioRxiv">
        <title>Whole Genome Assembly and Annotation of Northern Wild Rice, Zizania palustris L., Supports a Whole Genome Duplication in the Zizania Genus.</title>
        <authorList>
            <person name="Haas M."/>
            <person name="Kono T."/>
            <person name="Macchietto M."/>
            <person name="Millas R."/>
            <person name="McGilp L."/>
            <person name="Shao M."/>
            <person name="Duquette J."/>
            <person name="Hirsch C.N."/>
            <person name="Kimball J."/>
        </authorList>
    </citation>
    <scope>NUCLEOTIDE SEQUENCE</scope>
    <source>
        <tissue evidence="1">Fresh leaf tissue</tissue>
    </source>
</reference>
<evidence type="ECO:0000313" key="1">
    <source>
        <dbReference type="EMBL" id="KAG8100645.1"/>
    </source>
</evidence>
<protein>
    <submittedName>
        <fullName evidence="1">Uncharacterized protein</fullName>
    </submittedName>
</protein>
<dbReference type="OrthoDB" id="1683607at2759"/>
<dbReference type="Proteomes" id="UP000729402">
    <property type="component" value="Unassembled WGS sequence"/>
</dbReference>
<evidence type="ECO:0000313" key="2">
    <source>
        <dbReference type="Proteomes" id="UP000729402"/>
    </source>
</evidence>
<reference evidence="1" key="2">
    <citation type="submission" date="2021-02" db="EMBL/GenBank/DDBJ databases">
        <authorList>
            <person name="Kimball J.A."/>
            <person name="Haas M.W."/>
            <person name="Macchietto M."/>
            <person name="Kono T."/>
            <person name="Duquette J."/>
            <person name="Shao M."/>
        </authorList>
    </citation>
    <scope>NUCLEOTIDE SEQUENCE</scope>
    <source>
        <tissue evidence="1">Fresh leaf tissue</tissue>
    </source>
</reference>
<comment type="caution">
    <text evidence="1">The sequence shown here is derived from an EMBL/GenBank/DDBJ whole genome shotgun (WGS) entry which is preliminary data.</text>
</comment>
<gene>
    <name evidence="1" type="ORF">GUJ93_ZPchr0013g36190</name>
</gene>
<proteinExistence type="predicted"/>
<dbReference type="AlphaFoldDB" id="A0A8J6C3K8"/>